<reference evidence="1 2" key="1">
    <citation type="journal article" date="2016" name="Front. Microbiol.">
        <title>High-Level Heat Resistance of Spores of Bacillus amyloliquefaciens and Bacillus licheniformis Results from the Presence of a spoVA Operon in a Tn1546 Transposon.</title>
        <authorList>
            <person name="Berendsen E.M."/>
            <person name="Koning R.A."/>
            <person name="Boekhorst J."/>
            <person name="de Jong A."/>
            <person name="Kuipers O.P."/>
            <person name="Wells-Bennik M.H."/>
        </authorList>
    </citation>
    <scope>NUCLEOTIDE SEQUENCE [LARGE SCALE GENOMIC DNA]</scope>
    <source>
        <strain evidence="1 2">B4121</strain>
    </source>
</reference>
<name>A0A7Z0WWJ8_9BACI</name>
<sequence length="65" mass="8154">MIFLLMIYKYPTIITTIGQQEKSLTIYYFKIRMFVFCLFVSKIRFFHAIFSFKKEHLNLRRERRH</sequence>
<dbReference type="AlphaFoldDB" id="A0A7Z0WWJ8"/>
<protein>
    <submittedName>
        <fullName evidence="1">Uncharacterized protein</fullName>
    </submittedName>
</protein>
<accession>A0A7Z0WWJ8</accession>
<evidence type="ECO:0000313" key="2">
    <source>
        <dbReference type="Proteomes" id="UP000185604"/>
    </source>
</evidence>
<proteinExistence type="predicted"/>
<dbReference type="Proteomes" id="UP000185604">
    <property type="component" value="Unassembled WGS sequence"/>
</dbReference>
<comment type="caution">
    <text evidence="1">The sequence shown here is derived from an EMBL/GenBank/DDBJ whole genome shotgun (WGS) entry which is preliminary data.</text>
</comment>
<evidence type="ECO:0000313" key="1">
    <source>
        <dbReference type="EMBL" id="OLF91104.1"/>
    </source>
</evidence>
<organism evidence="1 2">
    <name type="scientific">Bacillus paralicheniformis</name>
    <dbReference type="NCBI Taxonomy" id="1648923"/>
    <lineage>
        <taxon>Bacteria</taxon>
        <taxon>Bacillati</taxon>
        <taxon>Bacillota</taxon>
        <taxon>Bacilli</taxon>
        <taxon>Bacillales</taxon>
        <taxon>Bacillaceae</taxon>
        <taxon>Bacillus</taxon>
    </lineage>
</organism>
<gene>
    <name evidence="1" type="ORF">B4121_2582</name>
</gene>
<dbReference type="EMBL" id="LKPO01000019">
    <property type="protein sequence ID" value="OLF91104.1"/>
    <property type="molecule type" value="Genomic_DNA"/>
</dbReference>